<name>A0A8J3KKD5_9ACTN</name>
<feature type="domain" description="VOC" evidence="2">
    <location>
        <begin position="37"/>
        <end position="151"/>
    </location>
</feature>
<keyword evidence="3" id="KW-0378">Hydrolase</keyword>
<evidence type="ECO:0000259" key="2">
    <source>
        <dbReference type="PROSITE" id="PS51819"/>
    </source>
</evidence>
<dbReference type="SUPFAM" id="SSF54593">
    <property type="entry name" value="Glyoxalase/Bleomycin resistance protein/Dihydroxybiphenyl dioxygenase"/>
    <property type="match status" value="2"/>
</dbReference>
<feature type="region of interest" description="Disordered" evidence="1">
    <location>
        <begin position="1"/>
        <end position="20"/>
    </location>
</feature>
<dbReference type="InterPro" id="IPR052164">
    <property type="entry name" value="Anthracycline_SecMetBiosynth"/>
</dbReference>
<accession>A0A8J3KKD5</accession>
<dbReference type="Gene3D" id="3.10.180.10">
    <property type="entry name" value="2,3-Dihydroxybiphenyl 1,2-Dioxygenase, domain 1"/>
    <property type="match status" value="2"/>
</dbReference>
<keyword evidence="4" id="KW-1185">Reference proteome</keyword>
<reference evidence="3 4" key="1">
    <citation type="submission" date="2021-01" db="EMBL/GenBank/DDBJ databases">
        <title>Whole genome shotgun sequence of Catellatospora coxensis NBRC 107359.</title>
        <authorList>
            <person name="Komaki H."/>
            <person name="Tamura T."/>
        </authorList>
    </citation>
    <scope>NUCLEOTIDE SEQUENCE [LARGE SCALE GENOMIC DNA]</scope>
    <source>
        <strain evidence="3 4">NBRC 107359</strain>
    </source>
</reference>
<organism evidence="3 4">
    <name type="scientific">Catellatospora coxensis</name>
    <dbReference type="NCBI Taxonomy" id="310354"/>
    <lineage>
        <taxon>Bacteria</taxon>
        <taxon>Bacillati</taxon>
        <taxon>Actinomycetota</taxon>
        <taxon>Actinomycetes</taxon>
        <taxon>Micromonosporales</taxon>
        <taxon>Micromonosporaceae</taxon>
        <taxon>Catellatospora</taxon>
    </lineage>
</organism>
<dbReference type="PANTHER" id="PTHR33993:SF14">
    <property type="entry name" value="GB|AAF24581.1"/>
    <property type="match status" value="1"/>
</dbReference>
<feature type="domain" description="VOC" evidence="2">
    <location>
        <begin position="165"/>
        <end position="281"/>
    </location>
</feature>
<evidence type="ECO:0000256" key="1">
    <source>
        <dbReference type="SAM" id="MobiDB-lite"/>
    </source>
</evidence>
<protein>
    <submittedName>
        <fullName evidence="3">Hydrolase</fullName>
    </submittedName>
</protein>
<dbReference type="AlphaFoldDB" id="A0A8J3KKD5"/>
<evidence type="ECO:0000313" key="4">
    <source>
        <dbReference type="Proteomes" id="UP000630887"/>
    </source>
</evidence>
<dbReference type="CDD" id="cd07247">
    <property type="entry name" value="SgaA_N_like"/>
    <property type="match status" value="2"/>
</dbReference>
<evidence type="ECO:0000313" key="3">
    <source>
        <dbReference type="EMBL" id="GIG04647.1"/>
    </source>
</evidence>
<dbReference type="GO" id="GO:0016787">
    <property type="term" value="F:hydrolase activity"/>
    <property type="evidence" value="ECO:0007669"/>
    <property type="project" value="UniProtKB-KW"/>
</dbReference>
<gene>
    <name evidence="3" type="ORF">Cco03nite_13470</name>
</gene>
<dbReference type="EMBL" id="BONI01000008">
    <property type="protein sequence ID" value="GIG04647.1"/>
    <property type="molecule type" value="Genomic_DNA"/>
</dbReference>
<dbReference type="InterPro" id="IPR029068">
    <property type="entry name" value="Glyas_Bleomycin-R_OHBP_Dase"/>
</dbReference>
<dbReference type="Pfam" id="PF00903">
    <property type="entry name" value="Glyoxalase"/>
    <property type="match status" value="2"/>
</dbReference>
<dbReference type="PROSITE" id="PS51819">
    <property type="entry name" value="VOC"/>
    <property type="match status" value="2"/>
</dbReference>
<dbReference type="InterPro" id="IPR004360">
    <property type="entry name" value="Glyas_Fos-R_dOase_dom"/>
</dbReference>
<dbReference type="PANTHER" id="PTHR33993">
    <property type="entry name" value="GLYOXALASE-RELATED"/>
    <property type="match status" value="1"/>
</dbReference>
<sequence>MRFARFRSPRLPPSDEADKPVRVTKQRGIGMANAPGVPTWVDLSTTDLKSATEFYTQLFGWDAEVTPEPEAGGYTTYLIDGRQVAGAGPIQGESQPPMWTTYIETTDAAATAAKVVEFGGSVLLEPFDVLGYGQMAVFLDQAGAMFAVWQPGTHGGGEIFRRPGTLAWNELTTRDPEGSKIFYGSVFGWKPQDMPLGPVIYTEFQLDGARIAGMMPMEGDEWPEDLPPHWMVYFHVADCDAAAARAQELGGTVSIPPTDIPPGRFAVLSDPQGAFFSIITVTPDRLTD</sequence>
<dbReference type="InterPro" id="IPR037523">
    <property type="entry name" value="VOC_core"/>
</dbReference>
<proteinExistence type="predicted"/>
<dbReference type="Proteomes" id="UP000630887">
    <property type="component" value="Unassembled WGS sequence"/>
</dbReference>
<comment type="caution">
    <text evidence="3">The sequence shown here is derived from an EMBL/GenBank/DDBJ whole genome shotgun (WGS) entry which is preliminary data.</text>
</comment>